<sequence length="74" mass="8583">MFHFKNKIKNARKEREKKNYDLTYDNVAIPEVHKAASDATTHTAEEQNSSKDEHTSSVSFDNVAIPEVHIRRKK</sequence>
<feature type="region of interest" description="Disordered" evidence="1">
    <location>
        <begin position="35"/>
        <end position="74"/>
    </location>
</feature>
<accession>A0AAW4WDX6</accession>
<dbReference type="Proteomes" id="UP001198893">
    <property type="component" value="Unassembled WGS sequence"/>
</dbReference>
<protein>
    <submittedName>
        <fullName evidence="2">Uncharacterized protein</fullName>
    </submittedName>
</protein>
<feature type="compositionally biased region" description="Basic and acidic residues" evidence="1">
    <location>
        <begin position="43"/>
        <end position="55"/>
    </location>
</feature>
<dbReference type="RefSeq" id="WP_227709451.1">
    <property type="nucleotide sequence ID" value="NZ_JAJEQW010000001.1"/>
</dbReference>
<reference evidence="2" key="1">
    <citation type="submission" date="2021-10" db="EMBL/GenBank/DDBJ databases">
        <title>Anaerobic single-cell dispensing facilitates the cultivation of human gut bacteria.</title>
        <authorList>
            <person name="Afrizal A."/>
        </authorList>
    </citation>
    <scope>NUCLEOTIDE SEQUENCE</scope>
    <source>
        <strain evidence="2">CLA-AA-H204</strain>
    </source>
</reference>
<dbReference type="AlphaFoldDB" id="A0AAW4WDX6"/>
<evidence type="ECO:0000313" key="2">
    <source>
        <dbReference type="EMBL" id="MCC2240925.1"/>
    </source>
</evidence>
<comment type="caution">
    <text evidence="2">The sequence shown here is derived from an EMBL/GenBank/DDBJ whole genome shotgun (WGS) entry which is preliminary data.</text>
</comment>
<proteinExistence type="predicted"/>
<dbReference type="EMBL" id="JAJEQW010000001">
    <property type="protein sequence ID" value="MCC2240925.1"/>
    <property type="molecule type" value="Genomic_DNA"/>
</dbReference>
<gene>
    <name evidence="2" type="ORF">LKD47_01235</name>
</gene>
<evidence type="ECO:0000313" key="3">
    <source>
        <dbReference type="Proteomes" id="UP001198893"/>
    </source>
</evidence>
<name>A0AAW4WDX6_9FIRM</name>
<organism evidence="2 3">
    <name type="scientific">Roseburia amylophila</name>
    <dbReference type="NCBI Taxonomy" id="2981794"/>
    <lineage>
        <taxon>Bacteria</taxon>
        <taxon>Bacillati</taxon>
        <taxon>Bacillota</taxon>
        <taxon>Clostridia</taxon>
        <taxon>Lachnospirales</taxon>
        <taxon>Lachnospiraceae</taxon>
        <taxon>Roseburia</taxon>
    </lineage>
</organism>
<evidence type="ECO:0000256" key="1">
    <source>
        <dbReference type="SAM" id="MobiDB-lite"/>
    </source>
</evidence>